<evidence type="ECO:0000259" key="2">
    <source>
        <dbReference type="PROSITE" id="PS50056"/>
    </source>
</evidence>
<evidence type="ECO:0000313" key="3">
    <source>
        <dbReference type="EMBL" id="CAJ0603396.1"/>
    </source>
</evidence>
<dbReference type="PROSITE" id="PS50055">
    <property type="entry name" value="TYR_PHOSPHATASE_PTP"/>
    <property type="match status" value="1"/>
</dbReference>
<evidence type="ECO:0000313" key="4">
    <source>
        <dbReference type="Proteomes" id="UP001176961"/>
    </source>
</evidence>
<sequence>MSLLTFNHLKPSDLKESEEASDSAIDEEAILCNIPRELYKPPALVAKICEEKALLKDWHKQVVAAPASFDDFLMNPTLNRFPNVLCLDRTRVRLSEEYGKGDYYHASYVDSYERQRGYILSQAPYSSTTEELFWRMVIDVKPTFIVVLGSLQGGSGPAIKRFWPETEKTYPNSVTIIQACVEGQCSDIVGIQICARKKEILRLPIVIYKEWKDDLVVPNLIEFRESVQAMEKLLPRKDGPILLVCASGVTRCGTYAALDIILTRIAKEKKVGIQQTTEIVLAQRYGCFQFMEHYKAIYDLAKRTLLAASYNFWGDGSNRAC</sequence>
<dbReference type="PANTHER" id="PTHR19134:SF559">
    <property type="entry name" value="TYROSINE-PROTEIN PHOSPHATASE DOMAIN-CONTAINING PROTEIN"/>
    <property type="match status" value="1"/>
</dbReference>
<comment type="caution">
    <text evidence="3">The sequence shown here is derived from an EMBL/GenBank/DDBJ whole genome shotgun (WGS) entry which is preliminary data.</text>
</comment>
<dbReference type="PROSITE" id="PS50056">
    <property type="entry name" value="TYR_PHOSPHATASE_2"/>
    <property type="match status" value="1"/>
</dbReference>
<protein>
    <submittedName>
        <fullName evidence="3">Uncharacterized protein</fullName>
    </submittedName>
</protein>
<dbReference type="CDD" id="cd00047">
    <property type="entry name" value="PTPc"/>
    <property type="match status" value="1"/>
</dbReference>
<gene>
    <name evidence="3" type="ORF">CYNAS_LOCUS15379</name>
</gene>
<organism evidence="3 4">
    <name type="scientific">Cylicocyclus nassatus</name>
    <name type="common">Nematode worm</name>
    <dbReference type="NCBI Taxonomy" id="53992"/>
    <lineage>
        <taxon>Eukaryota</taxon>
        <taxon>Metazoa</taxon>
        <taxon>Ecdysozoa</taxon>
        <taxon>Nematoda</taxon>
        <taxon>Chromadorea</taxon>
        <taxon>Rhabditida</taxon>
        <taxon>Rhabditina</taxon>
        <taxon>Rhabditomorpha</taxon>
        <taxon>Strongyloidea</taxon>
        <taxon>Strongylidae</taxon>
        <taxon>Cylicocyclus</taxon>
    </lineage>
</organism>
<evidence type="ECO:0000259" key="1">
    <source>
        <dbReference type="PROSITE" id="PS50055"/>
    </source>
</evidence>
<feature type="domain" description="Tyrosine-protein phosphatase" evidence="1">
    <location>
        <begin position="75"/>
        <end position="304"/>
    </location>
</feature>
<keyword evidence="4" id="KW-1185">Reference proteome</keyword>
<dbReference type="Pfam" id="PF00102">
    <property type="entry name" value="Y_phosphatase"/>
    <property type="match status" value="1"/>
</dbReference>
<dbReference type="EMBL" id="CATQJL010000305">
    <property type="protein sequence ID" value="CAJ0603396.1"/>
    <property type="molecule type" value="Genomic_DNA"/>
</dbReference>
<proteinExistence type="predicted"/>
<name>A0AA36M9D2_CYLNA</name>
<feature type="domain" description="Tyrosine specific protein phosphatases" evidence="2">
    <location>
        <begin position="221"/>
        <end position="295"/>
    </location>
</feature>
<dbReference type="PANTHER" id="PTHR19134">
    <property type="entry name" value="RECEPTOR-TYPE TYROSINE-PROTEIN PHOSPHATASE"/>
    <property type="match status" value="1"/>
</dbReference>
<dbReference type="SMART" id="SM00194">
    <property type="entry name" value="PTPc"/>
    <property type="match status" value="1"/>
</dbReference>
<dbReference type="InterPro" id="IPR050348">
    <property type="entry name" value="Protein-Tyr_Phosphatase"/>
</dbReference>
<dbReference type="Gene3D" id="3.90.190.10">
    <property type="entry name" value="Protein tyrosine phosphatase superfamily"/>
    <property type="match status" value="1"/>
</dbReference>
<dbReference type="GO" id="GO:0004725">
    <property type="term" value="F:protein tyrosine phosphatase activity"/>
    <property type="evidence" value="ECO:0007669"/>
    <property type="project" value="InterPro"/>
</dbReference>
<reference evidence="3" key="1">
    <citation type="submission" date="2023-07" db="EMBL/GenBank/DDBJ databases">
        <authorList>
            <consortium name="CYATHOMIX"/>
        </authorList>
    </citation>
    <scope>NUCLEOTIDE SEQUENCE</scope>
    <source>
        <strain evidence="3">N/A</strain>
    </source>
</reference>
<accession>A0AA36M9D2</accession>
<dbReference type="InterPro" id="IPR029021">
    <property type="entry name" value="Prot-tyrosine_phosphatase-like"/>
</dbReference>
<dbReference type="Proteomes" id="UP001176961">
    <property type="component" value="Unassembled WGS sequence"/>
</dbReference>
<dbReference type="SUPFAM" id="SSF52799">
    <property type="entry name" value="(Phosphotyrosine protein) phosphatases II"/>
    <property type="match status" value="1"/>
</dbReference>
<dbReference type="InterPro" id="IPR000387">
    <property type="entry name" value="Tyr_Pase_dom"/>
</dbReference>
<dbReference type="InterPro" id="IPR000242">
    <property type="entry name" value="PTP_cat"/>
</dbReference>
<dbReference type="InterPro" id="IPR003595">
    <property type="entry name" value="Tyr_Pase_cat"/>
</dbReference>
<dbReference type="SMART" id="SM00404">
    <property type="entry name" value="PTPc_motif"/>
    <property type="match status" value="1"/>
</dbReference>
<dbReference type="AlphaFoldDB" id="A0AA36M9D2"/>